<dbReference type="AlphaFoldDB" id="A0AA41XIB2"/>
<dbReference type="EMBL" id="JANLCK010000007">
    <property type="protein sequence ID" value="MCS5726885.1"/>
    <property type="molecule type" value="Genomic_DNA"/>
</dbReference>
<evidence type="ECO:0000313" key="2">
    <source>
        <dbReference type="EMBL" id="MCS5726885.1"/>
    </source>
</evidence>
<feature type="transmembrane region" description="Helical" evidence="1">
    <location>
        <begin position="71"/>
        <end position="93"/>
    </location>
</feature>
<gene>
    <name evidence="2" type="ORF">N1028_13375</name>
</gene>
<evidence type="ECO:0000256" key="1">
    <source>
        <dbReference type="SAM" id="Phobius"/>
    </source>
</evidence>
<dbReference type="RefSeq" id="WP_259529779.1">
    <property type="nucleotide sequence ID" value="NZ_JANLCK010000007.1"/>
</dbReference>
<feature type="transmembrane region" description="Helical" evidence="1">
    <location>
        <begin position="21"/>
        <end position="41"/>
    </location>
</feature>
<keyword evidence="1" id="KW-1133">Transmembrane helix</keyword>
<protein>
    <submittedName>
        <fullName evidence="2">Uncharacterized protein</fullName>
    </submittedName>
</protein>
<reference evidence="2" key="1">
    <citation type="submission" date="2022-08" db="EMBL/GenBank/DDBJ databases">
        <authorList>
            <person name="Deng Y."/>
            <person name="Han X.-F."/>
            <person name="Zhang Y.-Q."/>
        </authorList>
    </citation>
    <scope>NUCLEOTIDE SEQUENCE</scope>
    <source>
        <strain evidence="2">CPCC 203407</strain>
    </source>
</reference>
<name>A0AA41XIB2_9MICO</name>
<keyword evidence="1" id="KW-0812">Transmembrane</keyword>
<proteinExistence type="predicted"/>
<keyword evidence="1" id="KW-0472">Membrane</keyword>
<organism evidence="2 3">
    <name type="scientific">Herbiconiux oxytropis</name>
    <dbReference type="NCBI Taxonomy" id="2970915"/>
    <lineage>
        <taxon>Bacteria</taxon>
        <taxon>Bacillati</taxon>
        <taxon>Actinomycetota</taxon>
        <taxon>Actinomycetes</taxon>
        <taxon>Micrococcales</taxon>
        <taxon>Microbacteriaceae</taxon>
        <taxon>Herbiconiux</taxon>
    </lineage>
</organism>
<comment type="caution">
    <text evidence="2">The sequence shown here is derived from an EMBL/GenBank/DDBJ whole genome shotgun (WGS) entry which is preliminary data.</text>
</comment>
<accession>A0AA41XIB2</accession>
<feature type="transmembrane region" description="Helical" evidence="1">
    <location>
        <begin position="47"/>
        <end position="64"/>
    </location>
</feature>
<evidence type="ECO:0000313" key="3">
    <source>
        <dbReference type="Proteomes" id="UP001165587"/>
    </source>
</evidence>
<sequence>MSAIDDPTERPQTLQRPRGGVDPVAVVAVLGGLAAIVTLAVGIPTWIPLWFAVIGMFAGMVSVLRSRPSAARWLATVGIVVSAVPFAMFFFFITT</sequence>
<dbReference type="Proteomes" id="UP001165587">
    <property type="component" value="Unassembled WGS sequence"/>
</dbReference>
<keyword evidence="3" id="KW-1185">Reference proteome</keyword>